<dbReference type="Proteomes" id="UP000033673">
    <property type="component" value="Unassembled WGS sequence"/>
</dbReference>
<evidence type="ECO:0000313" key="3">
    <source>
        <dbReference type="Proteomes" id="UP000033673"/>
    </source>
</evidence>
<keyword evidence="1" id="KW-1133">Transmembrane helix</keyword>
<name>A0A0F4NQ54_9VIBR</name>
<gene>
    <name evidence="2" type="ORF">TW81_01385</name>
</gene>
<dbReference type="EMBL" id="JXXV01000005">
    <property type="protein sequence ID" value="KJY85004.1"/>
    <property type="molecule type" value="Genomic_DNA"/>
</dbReference>
<reference evidence="2 3" key="1">
    <citation type="journal article" date="2015" name="BMC Genomics">
        <title>Genome mining reveals unlocked bioactive potential of marine Gram-negative bacteria.</title>
        <authorList>
            <person name="Machado H."/>
            <person name="Sonnenschein E.C."/>
            <person name="Melchiorsen J."/>
            <person name="Gram L."/>
        </authorList>
    </citation>
    <scope>NUCLEOTIDE SEQUENCE [LARGE SCALE GENOMIC DNA]</scope>
    <source>
        <strain evidence="2 3">S2757</strain>
    </source>
</reference>
<dbReference type="AlphaFoldDB" id="A0A0F4NQ54"/>
<sequence>MSKLINNISAFMKDEEGLTVVEYVVGAGLLVVALAAVFANFGTTLQGELDSVFTASS</sequence>
<organism evidence="2 3">
    <name type="scientific">Vibrio galatheae</name>
    <dbReference type="NCBI Taxonomy" id="579748"/>
    <lineage>
        <taxon>Bacteria</taxon>
        <taxon>Pseudomonadati</taxon>
        <taxon>Pseudomonadota</taxon>
        <taxon>Gammaproteobacteria</taxon>
        <taxon>Vibrionales</taxon>
        <taxon>Vibrionaceae</taxon>
        <taxon>Vibrio</taxon>
    </lineage>
</organism>
<comment type="caution">
    <text evidence="2">The sequence shown here is derived from an EMBL/GenBank/DDBJ whole genome shotgun (WGS) entry which is preliminary data.</text>
</comment>
<keyword evidence="1" id="KW-0472">Membrane</keyword>
<protein>
    <submittedName>
        <fullName evidence="2">Fimbrial protein</fullName>
    </submittedName>
</protein>
<keyword evidence="3" id="KW-1185">Reference proteome</keyword>
<keyword evidence="1" id="KW-0812">Transmembrane</keyword>
<dbReference type="PATRIC" id="fig|579748.3.peg.285"/>
<dbReference type="STRING" id="579748.TW81_01385"/>
<evidence type="ECO:0000313" key="2">
    <source>
        <dbReference type="EMBL" id="KJY85004.1"/>
    </source>
</evidence>
<feature type="transmembrane region" description="Helical" evidence="1">
    <location>
        <begin position="20"/>
        <end position="41"/>
    </location>
</feature>
<proteinExistence type="predicted"/>
<dbReference type="RefSeq" id="WP_045953936.1">
    <property type="nucleotide sequence ID" value="NZ_JXXV01000005.1"/>
</dbReference>
<evidence type="ECO:0000256" key="1">
    <source>
        <dbReference type="SAM" id="Phobius"/>
    </source>
</evidence>
<accession>A0A0F4NQ54</accession>